<keyword evidence="3" id="KW-1185">Reference proteome</keyword>
<geneLocation type="plasmid" evidence="2 3">
    <name>unnamed1</name>
</geneLocation>
<gene>
    <name evidence="2" type="ORF">PR018_20805</name>
</gene>
<sequence>MNDFPRTSSSIQRLRIPLIGLALGILPLWVFMGASQSVSVDGVSVSQTRFNVLGLAMASVGLGMVVKLLWNDGPWRERWLPRTALAFVAAFACVVQLAYSAGFIDLNLNQPAGESAQVPDLAADADYTIDTVPLARGGEWRAEKRVNKPAKSSAPPDECIALRLIGRASEIGLHAQGQSLTLDIRDDHRSFIGKAVGMITLSTGTLQRQFPGTVANENVIMAKLSQTDMAALLTALEQGTDLTVTSSVTDPTTASLTGAAPVFEAFRTCTNLSQQ</sequence>
<reference evidence="2 3" key="1">
    <citation type="journal article" date="2019" name="Phytopathology">
        <title>A Novel Group of Rhizobium tumorigenes-Like Agrobacteria Associated with Crown Gall Disease of Rhododendron and Blueberry.</title>
        <authorList>
            <person name="Kuzmanovic N."/>
            <person name="Behrens P."/>
            <person name="Idczak E."/>
            <person name="Wagner S."/>
            <person name="Gotz M."/>
            <person name="Sproer C."/>
            <person name="Bunk B."/>
            <person name="Overmann J."/>
            <person name="Smalla K."/>
        </authorList>
    </citation>
    <scope>NUCLEOTIDE SEQUENCE [LARGE SCALE GENOMIC DNA]</scope>
    <source>
        <strain evidence="3">rho-6.2</strain>
    </source>
</reference>
<keyword evidence="1" id="KW-0812">Transmembrane</keyword>
<keyword evidence="1" id="KW-1133">Transmembrane helix</keyword>
<organism evidence="2 3">
    <name type="scientific">Rhizobium rhododendri</name>
    <dbReference type="NCBI Taxonomy" id="2506430"/>
    <lineage>
        <taxon>Bacteria</taxon>
        <taxon>Pseudomonadati</taxon>
        <taxon>Pseudomonadota</taxon>
        <taxon>Alphaproteobacteria</taxon>
        <taxon>Hyphomicrobiales</taxon>
        <taxon>Rhizobiaceae</taxon>
        <taxon>Rhizobium/Agrobacterium group</taxon>
        <taxon>Rhizobium</taxon>
    </lineage>
</organism>
<protein>
    <submittedName>
        <fullName evidence="2">Uncharacterized protein</fullName>
    </submittedName>
</protein>
<evidence type="ECO:0000313" key="3">
    <source>
        <dbReference type="Proteomes" id="UP000318939"/>
    </source>
</evidence>
<feature type="transmembrane region" description="Helical" evidence="1">
    <location>
        <begin position="79"/>
        <end position="99"/>
    </location>
</feature>
<keyword evidence="2" id="KW-0614">Plasmid</keyword>
<name>A0ABY8IRY9_9HYPH</name>
<accession>A0ABY8IRY9</accession>
<proteinExistence type="predicted"/>
<feature type="transmembrane region" description="Helical" evidence="1">
    <location>
        <begin position="52"/>
        <end position="70"/>
    </location>
</feature>
<feature type="transmembrane region" description="Helical" evidence="1">
    <location>
        <begin position="14"/>
        <end position="32"/>
    </location>
</feature>
<reference evidence="2 3" key="2">
    <citation type="journal article" date="2023" name="MicrobiologyOpen">
        <title>Genomics of the tumorigenes clade of the family Rhizobiaceae and description of Rhizobium rhododendri sp. nov.</title>
        <authorList>
            <person name="Kuzmanovic N."/>
            <person name="diCenzo G.C."/>
            <person name="Bunk B."/>
            <person name="Sproeer C."/>
            <person name="Fruehling A."/>
            <person name="Neumann-Schaal M."/>
            <person name="Overmann J."/>
            <person name="Smalla K."/>
        </authorList>
    </citation>
    <scope>NUCLEOTIDE SEQUENCE [LARGE SCALE GENOMIC DNA]</scope>
    <source>
        <strain evidence="3">rho-6.2</strain>
        <plasmid evidence="2 3">unnamed1</plasmid>
    </source>
</reference>
<dbReference type="RefSeq" id="WP_142831185.1">
    <property type="nucleotide sequence ID" value="NZ_CP117268.1"/>
</dbReference>
<evidence type="ECO:0000256" key="1">
    <source>
        <dbReference type="SAM" id="Phobius"/>
    </source>
</evidence>
<dbReference type="Proteomes" id="UP000318939">
    <property type="component" value="Plasmid unnamed1"/>
</dbReference>
<dbReference type="EMBL" id="CP117268">
    <property type="protein sequence ID" value="WFS25958.1"/>
    <property type="molecule type" value="Genomic_DNA"/>
</dbReference>
<evidence type="ECO:0000313" key="2">
    <source>
        <dbReference type="EMBL" id="WFS25958.1"/>
    </source>
</evidence>
<keyword evidence="1" id="KW-0472">Membrane</keyword>